<name>A0A1F5YI93_9BACT</name>
<evidence type="ECO:0000313" key="2">
    <source>
        <dbReference type="EMBL" id="OGF99813.1"/>
    </source>
</evidence>
<proteinExistence type="predicted"/>
<protein>
    <submittedName>
        <fullName evidence="2">Uncharacterized protein</fullName>
    </submittedName>
</protein>
<feature type="region of interest" description="Disordered" evidence="1">
    <location>
        <begin position="62"/>
        <end position="90"/>
    </location>
</feature>
<organism evidence="2 3">
    <name type="scientific">Candidatus Glassbacteria bacterium GWA2_58_10</name>
    <dbReference type="NCBI Taxonomy" id="1817865"/>
    <lineage>
        <taxon>Bacteria</taxon>
        <taxon>Candidatus Glassiibacteriota</taxon>
    </lineage>
</organism>
<feature type="compositionally biased region" description="Basic and acidic residues" evidence="1">
    <location>
        <begin position="77"/>
        <end position="90"/>
    </location>
</feature>
<dbReference type="Proteomes" id="UP000176992">
    <property type="component" value="Unassembled WGS sequence"/>
</dbReference>
<evidence type="ECO:0000256" key="1">
    <source>
        <dbReference type="SAM" id="MobiDB-lite"/>
    </source>
</evidence>
<evidence type="ECO:0000313" key="3">
    <source>
        <dbReference type="Proteomes" id="UP000176992"/>
    </source>
</evidence>
<comment type="caution">
    <text evidence="2">The sequence shown here is derived from an EMBL/GenBank/DDBJ whole genome shotgun (WGS) entry which is preliminary data.</text>
</comment>
<dbReference type="AlphaFoldDB" id="A0A1F5YI93"/>
<accession>A0A1F5YI93</accession>
<reference evidence="2 3" key="1">
    <citation type="journal article" date="2016" name="Nat. Commun.">
        <title>Thousands of microbial genomes shed light on interconnected biogeochemical processes in an aquifer system.</title>
        <authorList>
            <person name="Anantharaman K."/>
            <person name="Brown C.T."/>
            <person name="Hug L.A."/>
            <person name="Sharon I."/>
            <person name="Castelle C.J."/>
            <person name="Probst A.J."/>
            <person name="Thomas B.C."/>
            <person name="Singh A."/>
            <person name="Wilkins M.J."/>
            <person name="Karaoz U."/>
            <person name="Brodie E.L."/>
            <person name="Williams K.H."/>
            <person name="Hubbard S.S."/>
            <person name="Banfield J.F."/>
        </authorList>
    </citation>
    <scope>NUCLEOTIDE SEQUENCE [LARGE SCALE GENOMIC DNA]</scope>
</reference>
<gene>
    <name evidence="2" type="ORF">A2Z86_11960</name>
</gene>
<sequence length="90" mass="10130">MFSAGERLSGQARFAGKGRVGVHFRPTGQFLSREKVFLAGIGKFINDLCYLLEQPVGNWYLKPEPRGGKARRTKTGNVRDRARPRPGERI</sequence>
<dbReference type="EMBL" id="MFIV01000009">
    <property type="protein sequence ID" value="OGF99813.1"/>
    <property type="molecule type" value="Genomic_DNA"/>
</dbReference>